<organism evidence="1 2">
    <name type="scientific">Spongisporangium articulatum</name>
    <dbReference type="NCBI Taxonomy" id="3362603"/>
    <lineage>
        <taxon>Bacteria</taxon>
        <taxon>Bacillati</taxon>
        <taxon>Actinomycetota</taxon>
        <taxon>Actinomycetes</taxon>
        <taxon>Kineosporiales</taxon>
        <taxon>Kineosporiaceae</taxon>
        <taxon>Spongisporangium</taxon>
    </lineage>
</organism>
<protein>
    <submittedName>
        <fullName evidence="1">Uncharacterized protein</fullName>
    </submittedName>
</protein>
<dbReference type="EMBL" id="JBITLV010000004">
    <property type="protein sequence ID" value="MFI7587891.1"/>
    <property type="molecule type" value="Genomic_DNA"/>
</dbReference>
<accession>A0ABW8AND7</accession>
<proteinExistence type="predicted"/>
<keyword evidence="2" id="KW-1185">Reference proteome</keyword>
<reference evidence="1 2" key="1">
    <citation type="submission" date="2024-10" db="EMBL/GenBank/DDBJ databases">
        <title>The Natural Products Discovery Center: Release of the First 8490 Sequenced Strains for Exploring Actinobacteria Biosynthetic Diversity.</title>
        <authorList>
            <person name="Kalkreuter E."/>
            <person name="Kautsar S.A."/>
            <person name="Yang D."/>
            <person name="Bader C.D."/>
            <person name="Teijaro C.N."/>
            <person name="Fluegel L."/>
            <person name="Davis C.M."/>
            <person name="Simpson J.R."/>
            <person name="Lauterbach L."/>
            <person name="Steele A.D."/>
            <person name="Gui C."/>
            <person name="Meng S."/>
            <person name="Li G."/>
            <person name="Viehrig K."/>
            <person name="Ye F."/>
            <person name="Su P."/>
            <person name="Kiefer A.F."/>
            <person name="Nichols A."/>
            <person name="Cepeda A.J."/>
            <person name="Yan W."/>
            <person name="Fan B."/>
            <person name="Jiang Y."/>
            <person name="Adhikari A."/>
            <person name="Zheng C.-J."/>
            <person name="Schuster L."/>
            <person name="Cowan T.M."/>
            <person name="Smanski M.J."/>
            <person name="Chevrette M.G."/>
            <person name="De Carvalho L.P.S."/>
            <person name="Shen B."/>
        </authorList>
    </citation>
    <scope>NUCLEOTIDE SEQUENCE [LARGE SCALE GENOMIC DNA]</scope>
    <source>
        <strain evidence="1 2">NPDC049639</strain>
    </source>
</reference>
<comment type="caution">
    <text evidence="1">The sequence shown here is derived from an EMBL/GenBank/DDBJ whole genome shotgun (WGS) entry which is preliminary data.</text>
</comment>
<dbReference type="Proteomes" id="UP001612915">
    <property type="component" value="Unassembled WGS sequence"/>
</dbReference>
<evidence type="ECO:0000313" key="2">
    <source>
        <dbReference type="Proteomes" id="UP001612915"/>
    </source>
</evidence>
<dbReference type="RefSeq" id="WP_398280480.1">
    <property type="nucleotide sequence ID" value="NZ_JBITLV010000004.1"/>
</dbReference>
<evidence type="ECO:0000313" key="1">
    <source>
        <dbReference type="EMBL" id="MFI7587891.1"/>
    </source>
</evidence>
<sequence length="114" mass="12183">MNCSSGFHPPRERQYVVDSGALASSLDEAGELMSNALALIRRGLGDEDGEVLVPEATARIQAMLDVLALCPDCSTRAMTLVAGMLVSALTDRIALRARIEARLLDLAQNGLQED</sequence>
<gene>
    <name evidence="1" type="ORF">ACIB24_12535</name>
</gene>
<name>A0ABW8AND7_9ACTN</name>